<evidence type="ECO:0000256" key="1">
    <source>
        <dbReference type="SAM" id="MobiDB-lite"/>
    </source>
</evidence>
<dbReference type="AlphaFoldDB" id="A0AA35Q9F6"/>
<name>A0AA35Q9F6_9HYPO</name>
<feature type="compositionally biased region" description="Polar residues" evidence="1">
    <location>
        <begin position="125"/>
        <end position="136"/>
    </location>
</feature>
<evidence type="ECO:0000256" key="2">
    <source>
        <dbReference type="SAM" id="SignalP"/>
    </source>
</evidence>
<sequence length="136" mass="14230">MVAAKQISVAALLWLGLANQGLALGIDEATNDLTLMERSPAPKGPMAKECPGHAPSHSPKKPGRDLEESDLETRSPRRAIPGGTRGSWGGQNGPRPRDIEARGPPVPGGGGRPRPIRGPRPSGRSLDTSPSPESPR</sequence>
<evidence type="ECO:0000313" key="3">
    <source>
        <dbReference type="EMBL" id="CAI6097682.1"/>
    </source>
</evidence>
<protein>
    <submittedName>
        <fullName evidence="3">Uncharacterized protein</fullName>
    </submittedName>
</protein>
<feature type="compositionally biased region" description="Gly residues" evidence="1">
    <location>
        <begin position="83"/>
        <end position="92"/>
    </location>
</feature>
<keyword evidence="2" id="KW-0732">Signal</keyword>
<organism evidence="3 4">
    <name type="scientific">Clonostachys chloroleuca</name>
    <dbReference type="NCBI Taxonomy" id="1926264"/>
    <lineage>
        <taxon>Eukaryota</taxon>
        <taxon>Fungi</taxon>
        <taxon>Dikarya</taxon>
        <taxon>Ascomycota</taxon>
        <taxon>Pezizomycotina</taxon>
        <taxon>Sordariomycetes</taxon>
        <taxon>Hypocreomycetidae</taxon>
        <taxon>Hypocreales</taxon>
        <taxon>Bionectriaceae</taxon>
        <taxon>Clonostachys</taxon>
    </lineage>
</organism>
<proteinExistence type="predicted"/>
<keyword evidence="4" id="KW-1185">Reference proteome</keyword>
<feature type="signal peptide" evidence="2">
    <location>
        <begin position="1"/>
        <end position="23"/>
    </location>
</feature>
<feature type="non-terminal residue" evidence="3">
    <location>
        <position position="136"/>
    </location>
</feature>
<feature type="region of interest" description="Disordered" evidence="1">
    <location>
        <begin position="35"/>
        <end position="136"/>
    </location>
</feature>
<feature type="compositionally biased region" description="Basic and acidic residues" evidence="1">
    <location>
        <begin position="62"/>
        <end position="75"/>
    </location>
</feature>
<comment type="caution">
    <text evidence="3">The sequence shown here is derived from an EMBL/GenBank/DDBJ whole genome shotgun (WGS) entry which is preliminary data.</text>
</comment>
<accession>A0AA35Q9F6</accession>
<dbReference type="Proteomes" id="UP001160390">
    <property type="component" value="Unassembled WGS sequence"/>
</dbReference>
<evidence type="ECO:0000313" key="4">
    <source>
        <dbReference type="Proteomes" id="UP001160390"/>
    </source>
</evidence>
<dbReference type="EMBL" id="CABFNP030001292">
    <property type="protein sequence ID" value="CAI6097682.1"/>
    <property type="molecule type" value="Genomic_DNA"/>
</dbReference>
<feature type="chain" id="PRO_5041340171" evidence="2">
    <location>
        <begin position="24"/>
        <end position="136"/>
    </location>
</feature>
<gene>
    <name evidence="3" type="ORF">CCHLO57077_00008720</name>
</gene>
<reference evidence="3" key="1">
    <citation type="submission" date="2023-01" db="EMBL/GenBank/DDBJ databases">
        <authorList>
            <person name="Piombo E."/>
        </authorList>
    </citation>
    <scope>NUCLEOTIDE SEQUENCE</scope>
</reference>